<name>A0A5S3Z1L6_9GAMM</name>
<keyword evidence="2" id="KW-0378">Hydrolase</keyword>
<gene>
    <name evidence="2" type="ORF">CWC05_15050</name>
</gene>
<dbReference type="Pfam" id="PF21906">
    <property type="entry name" value="WHD_NrtR"/>
    <property type="match status" value="1"/>
</dbReference>
<organism evidence="2 3">
    <name type="scientific">Pseudoalteromonas ruthenica</name>
    <dbReference type="NCBI Taxonomy" id="151081"/>
    <lineage>
        <taxon>Bacteria</taxon>
        <taxon>Pseudomonadati</taxon>
        <taxon>Pseudomonadota</taxon>
        <taxon>Gammaproteobacteria</taxon>
        <taxon>Alteromonadales</taxon>
        <taxon>Pseudoalteromonadaceae</taxon>
        <taxon>Pseudoalteromonas</taxon>
    </lineage>
</organism>
<dbReference type="PANTHER" id="PTHR43736:SF4">
    <property type="entry name" value="SLR1690 PROTEIN"/>
    <property type="match status" value="1"/>
</dbReference>
<dbReference type="Proteomes" id="UP000305874">
    <property type="component" value="Unassembled WGS sequence"/>
</dbReference>
<comment type="caution">
    <text evidence="2">The sequence shown here is derived from an EMBL/GenBank/DDBJ whole genome shotgun (WGS) entry which is preliminary data.</text>
</comment>
<evidence type="ECO:0000313" key="3">
    <source>
        <dbReference type="Proteomes" id="UP000305874"/>
    </source>
</evidence>
<dbReference type="InterPro" id="IPR036388">
    <property type="entry name" value="WH-like_DNA-bd_sf"/>
</dbReference>
<feature type="domain" description="Nudix hydrolase" evidence="1">
    <location>
        <begin position="13"/>
        <end position="145"/>
    </location>
</feature>
<evidence type="ECO:0000313" key="2">
    <source>
        <dbReference type="EMBL" id="TMP86098.1"/>
    </source>
</evidence>
<dbReference type="PANTHER" id="PTHR43736">
    <property type="entry name" value="ADP-RIBOSE PYROPHOSPHATASE"/>
    <property type="match status" value="1"/>
</dbReference>
<dbReference type="SUPFAM" id="SSF55811">
    <property type="entry name" value="Nudix"/>
    <property type="match status" value="1"/>
</dbReference>
<dbReference type="InterPro" id="IPR015797">
    <property type="entry name" value="NUDIX_hydrolase-like_dom_sf"/>
</dbReference>
<dbReference type="Gene3D" id="1.10.10.10">
    <property type="entry name" value="Winged helix-like DNA-binding domain superfamily/Winged helix DNA-binding domain"/>
    <property type="match status" value="1"/>
</dbReference>
<sequence>MADSYDIRKYKNPLFTVDSVLFTVKDADLKVLLVKRASEPFTGQWALPGGFIDIDIDHDADMTALRKLKEKTNITPQYLEQLHTYSGVSRDPRGFSVTLVYFALVAEGNASAHVATVDDVKWTSVGELQDLPVAFDHKHIVEQARQRLKQKALYSMVPVYCLPEYFTVGQFKSVIETILGKTVQRKTIIRRIEATDMLEKMDEKVRSGGRFAQLYRVKPGVDIVNFERNLST</sequence>
<reference evidence="3" key="2">
    <citation type="submission" date="2019-06" db="EMBL/GenBank/DDBJ databases">
        <title>Co-occurence of chitin degradation, pigmentation and bioactivity in marine Pseudoalteromonas.</title>
        <authorList>
            <person name="Sonnenschein E.C."/>
            <person name="Bech P.K."/>
        </authorList>
    </citation>
    <scope>NUCLEOTIDE SEQUENCE [LARGE SCALE GENOMIC DNA]</scope>
    <source>
        <strain evidence="3">S2897</strain>
    </source>
</reference>
<dbReference type="CDD" id="cd18873">
    <property type="entry name" value="NUDIX_NadM_like"/>
    <property type="match status" value="1"/>
</dbReference>
<protein>
    <submittedName>
        <fullName evidence="2">NUDIX hydrolase</fullName>
    </submittedName>
</protein>
<dbReference type="PROSITE" id="PS51462">
    <property type="entry name" value="NUDIX"/>
    <property type="match status" value="1"/>
</dbReference>
<accession>A0A5S3Z1L6</accession>
<dbReference type="Gene3D" id="3.90.79.10">
    <property type="entry name" value="Nucleoside Triphosphate Pyrophosphohydrolase"/>
    <property type="match status" value="1"/>
</dbReference>
<dbReference type="GO" id="GO:0016787">
    <property type="term" value="F:hydrolase activity"/>
    <property type="evidence" value="ECO:0007669"/>
    <property type="project" value="UniProtKB-KW"/>
</dbReference>
<dbReference type="InterPro" id="IPR000086">
    <property type="entry name" value="NUDIX_hydrolase_dom"/>
</dbReference>
<proteinExistence type="predicted"/>
<dbReference type="InterPro" id="IPR054105">
    <property type="entry name" value="WHD_NrtR"/>
</dbReference>
<reference evidence="2 3" key="1">
    <citation type="submission" date="2017-12" db="EMBL/GenBank/DDBJ databases">
        <authorList>
            <person name="Paulsen S."/>
            <person name="Gram L.K."/>
        </authorList>
    </citation>
    <scope>NUCLEOTIDE SEQUENCE [LARGE SCALE GENOMIC DNA]</scope>
    <source>
        <strain evidence="2 3">S2897</strain>
    </source>
</reference>
<dbReference type="AlphaFoldDB" id="A0A5S3Z1L6"/>
<evidence type="ECO:0000259" key="1">
    <source>
        <dbReference type="PROSITE" id="PS51462"/>
    </source>
</evidence>
<dbReference type="STRING" id="151081.TW72_18615"/>
<dbReference type="Pfam" id="PF00293">
    <property type="entry name" value="NUDIX"/>
    <property type="match status" value="1"/>
</dbReference>
<dbReference type="EMBL" id="PNCG01000016">
    <property type="protein sequence ID" value="TMP86098.1"/>
    <property type="molecule type" value="Genomic_DNA"/>
</dbReference>
<dbReference type="SUPFAM" id="SSF46785">
    <property type="entry name" value="Winged helix' DNA-binding domain"/>
    <property type="match status" value="1"/>
</dbReference>
<dbReference type="InterPro" id="IPR036390">
    <property type="entry name" value="WH_DNA-bd_sf"/>
</dbReference>